<comment type="caution">
    <text evidence="2">The sequence shown here is derived from an EMBL/GenBank/DDBJ whole genome shotgun (WGS) entry which is preliminary data.</text>
</comment>
<reference evidence="2 3" key="1">
    <citation type="journal article" date="2023" name="Mol. Biol. Evol.">
        <title>Genomics of Secondarily Temperate Adaptation in the Only Non-Antarctic Icefish.</title>
        <authorList>
            <person name="Rivera-Colon A.G."/>
            <person name="Rayamajhi N."/>
            <person name="Minhas B.F."/>
            <person name="Madrigal G."/>
            <person name="Bilyk K.T."/>
            <person name="Yoon V."/>
            <person name="Hune M."/>
            <person name="Gregory S."/>
            <person name="Cheng C.H.C."/>
            <person name="Catchen J.M."/>
        </authorList>
    </citation>
    <scope>NUCLEOTIDE SEQUENCE [LARGE SCALE GENOMIC DNA]</scope>
    <source>
        <tissue evidence="2">White muscle</tissue>
    </source>
</reference>
<keyword evidence="3" id="KW-1185">Reference proteome</keyword>
<protein>
    <submittedName>
        <fullName evidence="2">Uncharacterized protein</fullName>
    </submittedName>
</protein>
<feature type="compositionally biased region" description="Polar residues" evidence="1">
    <location>
        <begin position="32"/>
        <end position="45"/>
    </location>
</feature>
<feature type="region of interest" description="Disordered" evidence="1">
    <location>
        <begin position="24"/>
        <end position="54"/>
    </location>
</feature>
<proteinExistence type="predicted"/>
<dbReference type="Proteomes" id="UP001331515">
    <property type="component" value="Unassembled WGS sequence"/>
</dbReference>
<evidence type="ECO:0000256" key="1">
    <source>
        <dbReference type="SAM" id="MobiDB-lite"/>
    </source>
</evidence>
<name>A0AAN8H5J7_CHAGU</name>
<sequence>MGTPTSLSVLYSPSSEQLICKSIPGKTRALSEPTSPHLQQKSSPELTPPVGSNPLHCAAASDCNEFQHP</sequence>
<dbReference type="AlphaFoldDB" id="A0AAN8H5J7"/>
<organism evidence="2 3">
    <name type="scientific">Champsocephalus gunnari</name>
    <name type="common">Mackerel icefish</name>
    <dbReference type="NCBI Taxonomy" id="52237"/>
    <lineage>
        <taxon>Eukaryota</taxon>
        <taxon>Metazoa</taxon>
        <taxon>Chordata</taxon>
        <taxon>Craniata</taxon>
        <taxon>Vertebrata</taxon>
        <taxon>Euteleostomi</taxon>
        <taxon>Actinopterygii</taxon>
        <taxon>Neopterygii</taxon>
        <taxon>Teleostei</taxon>
        <taxon>Neoteleostei</taxon>
        <taxon>Acanthomorphata</taxon>
        <taxon>Eupercaria</taxon>
        <taxon>Perciformes</taxon>
        <taxon>Notothenioidei</taxon>
        <taxon>Channichthyidae</taxon>
        <taxon>Champsocephalus</taxon>
    </lineage>
</organism>
<gene>
    <name evidence="2" type="ORF">CgunFtcFv8_007099</name>
</gene>
<evidence type="ECO:0000313" key="2">
    <source>
        <dbReference type="EMBL" id="KAK5903306.1"/>
    </source>
</evidence>
<accession>A0AAN8H5J7</accession>
<evidence type="ECO:0000313" key="3">
    <source>
        <dbReference type="Proteomes" id="UP001331515"/>
    </source>
</evidence>
<dbReference type="EMBL" id="JAURVH010001531">
    <property type="protein sequence ID" value="KAK5903306.1"/>
    <property type="molecule type" value="Genomic_DNA"/>
</dbReference>